<protein>
    <submittedName>
        <fullName evidence="1">Uncharacterized protein</fullName>
    </submittedName>
</protein>
<dbReference type="Proteomes" id="UP001610335">
    <property type="component" value="Unassembled WGS sequence"/>
</dbReference>
<comment type="caution">
    <text evidence="1">The sequence shown here is derived from an EMBL/GenBank/DDBJ whole genome shotgun (WGS) entry which is preliminary data.</text>
</comment>
<gene>
    <name evidence="1" type="ORF">BDW59DRAFT_160044</name>
</gene>
<name>A0ABR4IIY7_9EURO</name>
<organism evidence="1 2">
    <name type="scientific">Aspergillus cavernicola</name>
    <dbReference type="NCBI Taxonomy" id="176166"/>
    <lineage>
        <taxon>Eukaryota</taxon>
        <taxon>Fungi</taxon>
        <taxon>Dikarya</taxon>
        <taxon>Ascomycota</taxon>
        <taxon>Pezizomycotina</taxon>
        <taxon>Eurotiomycetes</taxon>
        <taxon>Eurotiomycetidae</taxon>
        <taxon>Eurotiales</taxon>
        <taxon>Aspergillaceae</taxon>
        <taxon>Aspergillus</taxon>
        <taxon>Aspergillus subgen. Nidulantes</taxon>
    </lineage>
</organism>
<evidence type="ECO:0000313" key="1">
    <source>
        <dbReference type="EMBL" id="KAL2827738.1"/>
    </source>
</evidence>
<keyword evidence="2" id="KW-1185">Reference proteome</keyword>
<reference evidence="1 2" key="1">
    <citation type="submission" date="2024-07" db="EMBL/GenBank/DDBJ databases">
        <title>Section-level genome sequencing and comparative genomics of Aspergillus sections Usti and Cavernicolus.</title>
        <authorList>
            <consortium name="Lawrence Berkeley National Laboratory"/>
            <person name="Nybo J.L."/>
            <person name="Vesth T.C."/>
            <person name="Theobald S."/>
            <person name="Frisvad J.C."/>
            <person name="Larsen T.O."/>
            <person name="Kjaerboelling I."/>
            <person name="Rothschild-Mancinelli K."/>
            <person name="Lyhne E.K."/>
            <person name="Kogle M.E."/>
            <person name="Barry K."/>
            <person name="Clum A."/>
            <person name="Na H."/>
            <person name="Ledsgaard L."/>
            <person name="Lin J."/>
            <person name="Lipzen A."/>
            <person name="Kuo A."/>
            <person name="Riley R."/>
            <person name="Mondo S."/>
            <person name="LaButti K."/>
            <person name="Haridas S."/>
            <person name="Pangalinan J."/>
            <person name="Salamov A.A."/>
            <person name="Simmons B.A."/>
            <person name="Magnuson J.K."/>
            <person name="Chen J."/>
            <person name="Drula E."/>
            <person name="Henrissat B."/>
            <person name="Wiebenga A."/>
            <person name="Lubbers R.J."/>
            <person name="Gomes A.C."/>
            <person name="Makela M.R."/>
            <person name="Stajich J."/>
            <person name="Grigoriev I.V."/>
            <person name="Mortensen U.H."/>
            <person name="De vries R.P."/>
            <person name="Baker S.E."/>
            <person name="Andersen M.R."/>
        </authorList>
    </citation>
    <scope>NUCLEOTIDE SEQUENCE [LARGE SCALE GENOMIC DNA]</scope>
    <source>
        <strain evidence="1 2">CBS 600.67</strain>
    </source>
</reference>
<evidence type="ECO:0000313" key="2">
    <source>
        <dbReference type="Proteomes" id="UP001610335"/>
    </source>
</evidence>
<accession>A0ABR4IIY7</accession>
<proteinExistence type="predicted"/>
<sequence length="74" mass="8542">MGRQVEHVTEIKKIKQFLDWAQNNPKCNIDCDMIVDFHGQDVIENPNGIMAKLDRAVKAYAEKNAADDPNFKYF</sequence>
<dbReference type="EMBL" id="JBFXLS010000023">
    <property type="protein sequence ID" value="KAL2827738.1"/>
    <property type="molecule type" value="Genomic_DNA"/>
</dbReference>